<accession>W4PJS5</accession>
<reference evidence="2" key="1">
    <citation type="journal article" date="2014" name="Genome">
        <title>Draft Genome Sequences of Three Strains of Bacteroides pyogenes Isolated from a Cat and Swine.</title>
        <authorList>
            <person name="Sakamoto M."/>
            <person name="Oshima K."/>
            <person name="Suda W."/>
            <person name="Kitamura K."/>
            <person name="Iida T."/>
            <person name="Hattori M."/>
            <person name="Ohkuma M."/>
        </authorList>
    </citation>
    <scope>NUCLEOTIDE SEQUENCE [LARGE SCALE GENOMIC DNA]</scope>
    <source>
        <strain evidence="2">JCM 6294</strain>
    </source>
</reference>
<evidence type="ECO:0000313" key="2">
    <source>
        <dbReference type="Proteomes" id="UP000018842"/>
    </source>
</evidence>
<sequence>MNIMKFIRSTYNYQTACMRQLQRLMHTISSISYNCQTAYMQQLPMNTIKSIRSI</sequence>
<comment type="caution">
    <text evidence="1">The sequence shown here is derived from an EMBL/GenBank/DDBJ whole genome shotgun (WGS) entry which is preliminary data.</text>
</comment>
<name>W4PJS5_9BACE</name>
<gene>
    <name evidence="1" type="ORF">JCM6294_2763</name>
</gene>
<dbReference type="Proteomes" id="UP000018842">
    <property type="component" value="Unassembled WGS sequence"/>
</dbReference>
<organism evidence="1 2">
    <name type="scientific">Bacteroides pyogenes DSM 20611 = JCM 6294</name>
    <dbReference type="NCBI Taxonomy" id="1121100"/>
    <lineage>
        <taxon>Bacteria</taxon>
        <taxon>Pseudomonadati</taxon>
        <taxon>Bacteroidota</taxon>
        <taxon>Bacteroidia</taxon>
        <taxon>Bacteroidales</taxon>
        <taxon>Bacteroidaceae</taxon>
        <taxon>Bacteroides</taxon>
    </lineage>
</organism>
<protein>
    <submittedName>
        <fullName evidence="1">Uncharacterized protein</fullName>
    </submittedName>
</protein>
<proteinExistence type="predicted"/>
<evidence type="ECO:0000313" key="1">
    <source>
        <dbReference type="EMBL" id="GAE19678.1"/>
    </source>
</evidence>
<dbReference type="EMBL" id="BAIR01000027">
    <property type="protein sequence ID" value="GAE19678.1"/>
    <property type="molecule type" value="Genomic_DNA"/>
</dbReference>
<dbReference type="AlphaFoldDB" id="W4PJS5"/>